<reference evidence="4" key="1">
    <citation type="submission" date="2024-06" db="EMBL/GenBank/DDBJ databases">
        <title>Sequencing and assembly of the genome of Dyadobacter sp. strain 676, a symbiont of Cyamopsis tetragonoloba.</title>
        <authorList>
            <person name="Guro P."/>
            <person name="Sazanova A."/>
            <person name="Kuznetsova I."/>
            <person name="Belimov A."/>
            <person name="Safronova V."/>
        </authorList>
    </citation>
    <scope>NUCLEOTIDE SEQUENCE</scope>
    <source>
        <strain evidence="4">676</strain>
    </source>
</reference>
<organism evidence="4">
    <name type="scientific">Dyadobacter sp. 676</name>
    <dbReference type="NCBI Taxonomy" id="3088362"/>
    <lineage>
        <taxon>Bacteria</taxon>
        <taxon>Pseudomonadati</taxon>
        <taxon>Bacteroidota</taxon>
        <taxon>Cytophagia</taxon>
        <taxon>Cytophagales</taxon>
        <taxon>Spirosomataceae</taxon>
        <taxon>Dyadobacter</taxon>
    </lineage>
</organism>
<dbReference type="RefSeq" id="WP_353720702.1">
    <property type="nucleotide sequence ID" value="NZ_CP159289.1"/>
</dbReference>
<dbReference type="InterPro" id="IPR002678">
    <property type="entry name" value="DUF34/NIF3"/>
</dbReference>
<keyword evidence="2 3" id="KW-0479">Metal-binding</keyword>
<comment type="similarity">
    <text evidence="1">Belongs to the GTP cyclohydrolase I type 2/NIF3 family.</text>
</comment>
<dbReference type="AlphaFoldDB" id="A0AAU8FN79"/>
<name>A0AAU8FN79_9BACT</name>
<dbReference type="Pfam" id="PF01784">
    <property type="entry name" value="DUF34_NIF3"/>
    <property type="match status" value="1"/>
</dbReference>
<feature type="binding site" evidence="3">
    <location>
        <position position="267"/>
    </location>
    <ligand>
        <name>a divalent metal cation</name>
        <dbReference type="ChEBI" id="CHEBI:60240"/>
        <label>1</label>
    </ligand>
</feature>
<dbReference type="EMBL" id="CP159289">
    <property type="protein sequence ID" value="XCH25401.1"/>
    <property type="molecule type" value="Genomic_DNA"/>
</dbReference>
<dbReference type="PANTHER" id="PTHR13799">
    <property type="entry name" value="NGG1 INTERACTING FACTOR 3"/>
    <property type="match status" value="1"/>
</dbReference>
<sequence>MTRQPDFIHRRRFLGQAALTAGAFTLLAPEILSGGAPKVYTVRQIIDLVLKEGNLKPIPDTVDTIKSGSPDQSVTGIVTTMFATASVIEQAAKLKANFIIAHEPTFYNHRDDPEWVKGNEIVKKKRALLEKHQIAVWRFHDYCHSLKPDAIRYGVVRKAGWTQYYKNETAALTIPATTLGELVKHLKTKLGIQKLRFIGDLNQPCSKLAIMPGAAGGQRQVSVAETEKPDVLIVGETPEWEGVEYARDGRLLGSKMALIVLGHAVSEEPGMEYFAEWLQPKISGIKVTHVASGDPFQWG</sequence>
<dbReference type="Gene3D" id="3.40.1390.30">
    <property type="entry name" value="NIF3 (NGG1p interacting factor 3)-like"/>
    <property type="match status" value="2"/>
</dbReference>
<evidence type="ECO:0000256" key="2">
    <source>
        <dbReference type="ARBA" id="ARBA00022723"/>
    </source>
</evidence>
<dbReference type="InterPro" id="IPR006311">
    <property type="entry name" value="TAT_signal"/>
</dbReference>
<dbReference type="GO" id="GO:0005737">
    <property type="term" value="C:cytoplasm"/>
    <property type="evidence" value="ECO:0007669"/>
    <property type="project" value="TreeGrafter"/>
</dbReference>
<feature type="binding site" evidence="3">
    <location>
        <position position="263"/>
    </location>
    <ligand>
        <name>a divalent metal cation</name>
        <dbReference type="ChEBI" id="CHEBI:60240"/>
        <label>1</label>
    </ligand>
</feature>
<dbReference type="PROSITE" id="PS51318">
    <property type="entry name" value="TAT"/>
    <property type="match status" value="1"/>
</dbReference>
<evidence type="ECO:0000313" key="4">
    <source>
        <dbReference type="EMBL" id="XCH25401.1"/>
    </source>
</evidence>
<protein>
    <submittedName>
        <fullName evidence="4">Nif3-like dinuclear metal center hexameric protein</fullName>
    </submittedName>
</protein>
<accession>A0AAU8FN79</accession>
<dbReference type="SUPFAM" id="SSF102705">
    <property type="entry name" value="NIF3 (NGG1p interacting factor 3)-like"/>
    <property type="match status" value="1"/>
</dbReference>
<dbReference type="InterPro" id="IPR036069">
    <property type="entry name" value="DUF34/NIF3_sf"/>
</dbReference>
<dbReference type="GO" id="GO:0046872">
    <property type="term" value="F:metal ion binding"/>
    <property type="evidence" value="ECO:0007669"/>
    <property type="project" value="UniProtKB-KW"/>
</dbReference>
<feature type="binding site" evidence="3">
    <location>
        <position position="102"/>
    </location>
    <ligand>
        <name>a divalent metal cation</name>
        <dbReference type="ChEBI" id="CHEBI:60240"/>
        <label>1</label>
    </ligand>
</feature>
<gene>
    <name evidence="4" type="ORF">ABV298_02930</name>
</gene>
<evidence type="ECO:0000256" key="3">
    <source>
        <dbReference type="PIRSR" id="PIRSR602678-1"/>
    </source>
</evidence>
<dbReference type="PANTHER" id="PTHR13799:SF14">
    <property type="entry name" value="GTP CYCLOHYDROLASE 1 TYPE 2 HOMOLOG"/>
    <property type="match status" value="1"/>
</dbReference>
<evidence type="ECO:0000256" key="1">
    <source>
        <dbReference type="ARBA" id="ARBA00006964"/>
    </source>
</evidence>
<proteinExistence type="inferred from homology"/>